<dbReference type="EMBL" id="BARU01026365">
    <property type="protein sequence ID" value="GAH75910.1"/>
    <property type="molecule type" value="Genomic_DNA"/>
</dbReference>
<evidence type="ECO:0008006" key="2">
    <source>
        <dbReference type="Google" id="ProtNLM"/>
    </source>
</evidence>
<organism evidence="1">
    <name type="scientific">marine sediment metagenome</name>
    <dbReference type="NCBI Taxonomy" id="412755"/>
    <lineage>
        <taxon>unclassified sequences</taxon>
        <taxon>metagenomes</taxon>
        <taxon>ecological metagenomes</taxon>
    </lineage>
</organism>
<feature type="non-terminal residue" evidence="1">
    <location>
        <position position="1"/>
    </location>
</feature>
<protein>
    <recommendedName>
        <fullName evidence="2">DUF255 domain-containing protein</fullName>
    </recommendedName>
</protein>
<dbReference type="Gene3D" id="3.40.30.10">
    <property type="entry name" value="Glutaredoxin"/>
    <property type="match status" value="1"/>
</dbReference>
<dbReference type="AlphaFoldDB" id="X1J324"/>
<proteinExistence type="predicted"/>
<name>X1J324_9ZZZZ</name>
<accession>X1J324</accession>
<evidence type="ECO:0000313" key="1">
    <source>
        <dbReference type="EMBL" id="GAH75910.1"/>
    </source>
</evidence>
<sequence length="267" mass="29212">HETNILCDDPKYADFLHLPYGLTGYFDYPQGLACAKALNKPVLLDFNGHACSNCKEMEAKVWSDPDVLKRLKENFVIVALYIDDRTKLPEDEWVNSGFDGKIKKTIGKKNADFQISRFRINSSTTLTELSQPPDLGKLFIHDGKIAKRVKGKANAKENPNIPRAGSITSPLAASTKRAPTIGPVQENDTRTVVSPIKNAAISPPLSACLSVLFINLLGKISSNIPKNEAANAIKRKKNIRLGIQCVLILPAKSAPALVSDTIRPIDV</sequence>
<dbReference type="Pfam" id="PF13899">
    <property type="entry name" value="Thioredoxin_7"/>
    <property type="match status" value="1"/>
</dbReference>
<reference evidence="1" key="1">
    <citation type="journal article" date="2014" name="Front. Microbiol.">
        <title>High frequency of phylogenetically diverse reductive dehalogenase-homologous genes in deep subseafloor sedimentary metagenomes.</title>
        <authorList>
            <person name="Kawai M."/>
            <person name="Futagami T."/>
            <person name="Toyoda A."/>
            <person name="Takaki Y."/>
            <person name="Nishi S."/>
            <person name="Hori S."/>
            <person name="Arai W."/>
            <person name="Tsubouchi T."/>
            <person name="Morono Y."/>
            <person name="Uchiyama I."/>
            <person name="Ito T."/>
            <person name="Fujiyama A."/>
            <person name="Inagaki F."/>
            <person name="Takami H."/>
        </authorList>
    </citation>
    <scope>NUCLEOTIDE SEQUENCE</scope>
    <source>
        <strain evidence="1">Expedition CK06-06</strain>
    </source>
</reference>
<comment type="caution">
    <text evidence="1">The sequence shown here is derived from an EMBL/GenBank/DDBJ whole genome shotgun (WGS) entry which is preliminary data.</text>
</comment>
<dbReference type="InterPro" id="IPR036249">
    <property type="entry name" value="Thioredoxin-like_sf"/>
</dbReference>
<dbReference type="SUPFAM" id="SSF52833">
    <property type="entry name" value="Thioredoxin-like"/>
    <property type="match status" value="1"/>
</dbReference>
<gene>
    <name evidence="1" type="ORF">S03H2_42364</name>
</gene>